<proteinExistence type="predicted"/>
<dbReference type="OrthoDB" id="260081at2157"/>
<evidence type="ECO:0000313" key="2">
    <source>
        <dbReference type="Proteomes" id="UP000216308"/>
    </source>
</evidence>
<dbReference type="RefSeq" id="WP_080505588.1">
    <property type="nucleotide sequence ID" value="NZ_NHPJ01000017.1"/>
</dbReference>
<evidence type="ECO:0000313" key="1">
    <source>
        <dbReference type="EMBL" id="OYR58912.1"/>
    </source>
</evidence>
<protein>
    <submittedName>
        <fullName evidence="1">Uncharacterized protein</fullName>
    </submittedName>
</protein>
<reference evidence="1 2" key="1">
    <citation type="journal article" date="2014" name="Front. Microbiol.">
        <title>Population and genomic analysis of the genus Halorubrum.</title>
        <authorList>
            <person name="Fullmer M.S."/>
            <person name="Soucy S.M."/>
            <person name="Swithers K.S."/>
            <person name="Makkay A.M."/>
            <person name="Wheeler R."/>
            <person name="Ventosa A."/>
            <person name="Gogarten J.P."/>
            <person name="Papke R.T."/>
        </authorList>
    </citation>
    <scope>NUCLEOTIDE SEQUENCE [LARGE SCALE GENOMIC DNA]</scope>
    <source>
        <strain evidence="1 2">Cb34</strain>
    </source>
</reference>
<gene>
    <name evidence="1" type="ORF">DJ70_01835</name>
</gene>
<dbReference type="Proteomes" id="UP000216308">
    <property type="component" value="Unassembled WGS sequence"/>
</dbReference>
<accession>A0A256IRZ4</accession>
<sequence>MIRILIGVLGAVTTLFPDKIVALFEKHAITNPSEGTLRKWVNPAIRSEGILIVVISLLGSRLYAWMMNLTGAFGAAVLMFPDLYRKFASTVLYERPDAIEWNEQFTTGVRVIGAVYVFLGAKTYRDRHKET</sequence>
<dbReference type="AlphaFoldDB" id="A0A256IRZ4"/>
<name>A0A256IRZ4_9EURY</name>
<dbReference type="EMBL" id="NHPJ01000017">
    <property type="protein sequence ID" value="OYR58912.1"/>
    <property type="molecule type" value="Genomic_DNA"/>
</dbReference>
<keyword evidence="2" id="KW-1185">Reference proteome</keyword>
<comment type="caution">
    <text evidence="1">The sequence shown here is derived from an EMBL/GenBank/DDBJ whole genome shotgun (WGS) entry which is preliminary data.</text>
</comment>
<organism evidence="1 2">
    <name type="scientific">Halorubrum halodurans</name>
    <dbReference type="NCBI Taxonomy" id="1383851"/>
    <lineage>
        <taxon>Archaea</taxon>
        <taxon>Methanobacteriati</taxon>
        <taxon>Methanobacteriota</taxon>
        <taxon>Stenosarchaea group</taxon>
        <taxon>Halobacteria</taxon>
        <taxon>Halobacteriales</taxon>
        <taxon>Haloferacaceae</taxon>
        <taxon>Halorubrum</taxon>
    </lineage>
</organism>